<dbReference type="EMBL" id="MN740694">
    <property type="protein sequence ID" value="QHU07944.1"/>
    <property type="molecule type" value="Genomic_DNA"/>
</dbReference>
<name>A0A6C0JW43_9ZZZZ</name>
<reference evidence="1" key="1">
    <citation type="journal article" date="2020" name="Nature">
        <title>Giant virus diversity and host interactions through global metagenomics.</title>
        <authorList>
            <person name="Schulz F."/>
            <person name="Roux S."/>
            <person name="Paez-Espino D."/>
            <person name="Jungbluth S."/>
            <person name="Walsh D.A."/>
            <person name="Denef V.J."/>
            <person name="McMahon K.D."/>
            <person name="Konstantinidis K.T."/>
            <person name="Eloe-Fadrosh E.A."/>
            <person name="Kyrpides N.C."/>
            <person name="Woyke T."/>
        </authorList>
    </citation>
    <scope>NUCLEOTIDE SEQUENCE</scope>
    <source>
        <strain evidence="1">GVMAG-S-1062768-28</strain>
    </source>
</reference>
<sequence>MTTEDPWLVYKIVKPLGKYKYDLNNILDIIYPLKGKWKWETIRETGDEDIKDLFKRIHMSQTPVVLGKGGHLIPEWHVDAEYNDVLYKKLYVFFNGEDDLSTESEIELSSTSSEPIMLGDKTSMKPGVPEEEPFIRDKGWMEDNPLYNPRFEDDIESGFLAPLPANCTKEDFLKIIEGVKNATDEKFVCADGSGDILTKKDSSCILSFGLYGKKGSLKCARIVAFLKTIQKDYSLSSLDISKFVKKIQDRKSIWKWINVGAGFFRDFEWRLVGNRDMITKTVRCLRNLDGMQPLAPRGSPCKKPKYSFEVDKLWSCEEDECLDIDTDEVVKREDWVDAYGWTSKKYRSEKLDVRQYIFSMFVKKWTCKWIPGKSTKWCETFFELVDGRGYIDFEDPHELIKYSVSTSAVYDFSKRGFAKRKDLLQWNIREIEFYYDKWKTK</sequence>
<evidence type="ECO:0000313" key="1">
    <source>
        <dbReference type="EMBL" id="QHU07944.1"/>
    </source>
</evidence>
<accession>A0A6C0JW43</accession>
<proteinExistence type="predicted"/>
<protein>
    <submittedName>
        <fullName evidence="1">Uncharacterized protein</fullName>
    </submittedName>
</protein>
<dbReference type="AlphaFoldDB" id="A0A6C0JW43"/>
<organism evidence="1">
    <name type="scientific">viral metagenome</name>
    <dbReference type="NCBI Taxonomy" id="1070528"/>
    <lineage>
        <taxon>unclassified sequences</taxon>
        <taxon>metagenomes</taxon>
        <taxon>organismal metagenomes</taxon>
    </lineage>
</organism>